<protein>
    <recommendedName>
        <fullName evidence="4">YppG-like protein</fullName>
    </recommendedName>
</protein>
<feature type="region of interest" description="Disordered" evidence="1">
    <location>
        <begin position="1"/>
        <end position="41"/>
    </location>
</feature>
<reference evidence="2 3" key="1">
    <citation type="submission" date="2023-02" db="EMBL/GenBank/DDBJ databases">
        <title>Oceanobacillus kimchii IFOP_LL358 isolated form Alexandrium catenella lab strain.</title>
        <authorList>
            <person name="Gajardo G."/>
            <person name="Ueki S."/>
            <person name="Maruyama F."/>
        </authorList>
    </citation>
    <scope>NUCLEOTIDE SEQUENCE [LARGE SCALE GENOMIC DNA]</scope>
    <source>
        <strain evidence="2 3">IFOP_LL358</strain>
    </source>
</reference>
<gene>
    <name evidence="2" type="ORF">MACH08_31330</name>
</gene>
<sequence length="96" mass="11056">MFDRRSERPIFGPRPRRPQPTAIRRRGFGLSPQNKYLPGQSNKYSQIQGTANHVKTMFQDDKGEWDYGKLMTTAGQLQEVYQNVSPLISGVMKKLK</sequence>
<dbReference type="EMBL" id="BSKO01000001">
    <property type="protein sequence ID" value="GLO67349.1"/>
    <property type="molecule type" value="Genomic_DNA"/>
</dbReference>
<comment type="caution">
    <text evidence="2">The sequence shown here is derived from an EMBL/GenBank/DDBJ whole genome shotgun (WGS) entry which is preliminary data.</text>
</comment>
<dbReference type="InterPro" id="IPR025555">
    <property type="entry name" value="YppG"/>
</dbReference>
<organism evidence="2 3">
    <name type="scientific">Oceanobacillus kimchii</name>
    <dbReference type="NCBI Taxonomy" id="746691"/>
    <lineage>
        <taxon>Bacteria</taxon>
        <taxon>Bacillati</taxon>
        <taxon>Bacillota</taxon>
        <taxon>Bacilli</taxon>
        <taxon>Bacillales</taxon>
        <taxon>Bacillaceae</taxon>
        <taxon>Oceanobacillus</taxon>
    </lineage>
</organism>
<accession>A0ABQ5TNL0</accession>
<dbReference type="Pfam" id="PF14179">
    <property type="entry name" value="YppG"/>
    <property type="match status" value="1"/>
</dbReference>
<proteinExistence type="predicted"/>
<feature type="compositionally biased region" description="Polar residues" evidence="1">
    <location>
        <begin position="31"/>
        <end position="41"/>
    </location>
</feature>
<name>A0ABQ5TNL0_9BACI</name>
<dbReference type="RefSeq" id="WP_017797873.1">
    <property type="nucleotide sequence ID" value="NZ_BSKO01000001.1"/>
</dbReference>
<keyword evidence="3" id="KW-1185">Reference proteome</keyword>
<evidence type="ECO:0000313" key="2">
    <source>
        <dbReference type="EMBL" id="GLO67349.1"/>
    </source>
</evidence>
<evidence type="ECO:0008006" key="4">
    <source>
        <dbReference type="Google" id="ProtNLM"/>
    </source>
</evidence>
<evidence type="ECO:0000256" key="1">
    <source>
        <dbReference type="SAM" id="MobiDB-lite"/>
    </source>
</evidence>
<dbReference type="Proteomes" id="UP001275436">
    <property type="component" value="Unassembled WGS sequence"/>
</dbReference>
<evidence type="ECO:0000313" key="3">
    <source>
        <dbReference type="Proteomes" id="UP001275436"/>
    </source>
</evidence>